<evidence type="ECO:0000313" key="2">
    <source>
        <dbReference type="Proteomes" id="UP000430670"/>
    </source>
</evidence>
<sequence length="136" mass="14755">MAIMIPSGMSGFPGGFEPRISQPRGILTIDNTPVRASLGFKDTSVFAQENANRGNQTMLAFIGRIAAEGNRMARIEDKSDPAVEAGKSALDTFDSFEIRLASLDPPIIRYERQGPNISWVQTSGDSLTGRIVNQLI</sequence>
<dbReference type="InterPro" id="IPR045527">
    <property type="entry name" value="DUF6470"/>
</dbReference>
<dbReference type="AlphaFoldDB" id="A0A6I3SLU5"/>
<name>A0A6I3SLU5_HELMO</name>
<keyword evidence="2" id="KW-1185">Reference proteome</keyword>
<protein>
    <submittedName>
        <fullName evidence="1">Uncharacterized protein</fullName>
    </submittedName>
</protein>
<accession>A0A6I3SLU5</accession>
<dbReference type="EMBL" id="WNKU01000016">
    <property type="protein sequence ID" value="MTV49928.1"/>
    <property type="molecule type" value="Genomic_DNA"/>
</dbReference>
<evidence type="ECO:0000313" key="1">
    <source>
        <dbReference type="EMBL" id="MTV49928.1"/>
    </source>
</evidence>
<proteinExistence type="predicted"/>
<dbReference type="Proteomes" id="UP000430670">
    <property type="component" value="Unassembled WGS sequence"/>
</dbReference>
<organism evidence="1 2">
    <name type="scientific">Heliobacterium mobile</name>
    <name type="common">Heliobacillus mobilis</name>
    <dbReference type="NCBI Taxonomy" id="28064"/>
    <lineage>
        <taxon>Bacteria</taxon>
        <taxon>Bacillati</taxon>
        <taxon>Bacillota</taxon>
        <taxon>Clostridia</taxon>
        <taxon>Eubacteriales</taxon>
        <taxon>Heliobacteriaceae</taxon>
        <taxon>Heliobacterium</taxon>
    </lineage>
</organism>
<reference evidence="1 2" key="1">
    <citation type="submission" date="2019-11" db="EMBL/GenBank/DDBJ databases">
        <title>Whole-genome sequence of a the green, strictly anaerobic photosynthetic bacterium Heliobacillus mobilis DSM 6151.</title>
        <authorList>
            <person name="Kyndt J.A."/>
            <person name="Meyer T.E."/>
        </authorList>
    </citation>
    <scope>NUCLEOTIDE SEQUENCE [LARGE SCALE GENOMIC DNA]</scope>
    <source>
        <strain evidence="1 2">DSM 6151</strain>
    </source>
</reference>
<dbReference type="OrthoDB" id="1680451at2"/>
<dbReference type="Pfam" id="PF20074">
    <property type="entry name" value="DUF6470"/>
    <property type="match status" value="1"/>
</dbReference>
<dbReference type="RefSeq" id="WP_155477024.1">
    <property type="nucleotide sequence ID" value="NZ_WNKU01000016.1"/>
</dbReference>
<comment type="caution">
    <text evidence="1">The sequence shown here is derived from an EMBL/GenBank/DDBJ whole genome shotgun (WGS) entry which is preliminary data.</text>
</comment>
<gene>
    <name evidence="1" type="ORF">GJ688_13185</name>
</gene>